<name>A0A5E4NJ03_9HEMI</name>
<dbReference type="GO" id="GO:0008017">
    <property type="term" value="F:microtubule binding"/>
    <property type="evidence" value="ECO:0007669"/>
    <property type="project" value="InterPro"/>
</dbReference>
<keyword evidence="2" id="KW-0963">Cytoplasm</keyword>
<protein>
    <submittedName>
        <fullName evidence="5">Katanin p80 subunit, C-terminal</fullName>
    </submittedName>
</protein>
<reference evidence="5 6" key="1">
    <citation type="submission" date="2019-08" db="EMBL/GenBank/DDBJ databases">
        <authorList>
            <person name="Alioto T."/>
            <person name="Alioto T."/>
            <person name="Gomez Garrido J."/>
        </authorList>
    </citation>
    <scope>NUCLEOTIDE SEQUENCE [LARGE SCALE GENOMIC DNA]</scope>
</reference>
<sequence length="59" mass="6694">MNNIQNPPSGIGVDLMQEERFVNVSFKAIRDILQYFMPVIMNNIQNPPSGIGVDLMQEE</sequence>
<accession>A0A5E4NJ03</accession>
<evidence type="ECO:0000256" key="1">
    <source>
        <dbReference type="ARBA" id="ARBA00004245"/>
    </source>
</evidence>
<organism evidence="5 6">
    <name type="scientific">Cinara cedri</name>
    <dbReference type="NCBI Taxonomy" id="506608"/>
    <lineage>
        <taxon>Eukaryota</taxon>
        <taxon>Metazoa</taxon>
        <taxon>Ecdysozoa</taxon>
        <taxon>Arthropoda</taxon>
        <taxon>Hexapoda</taxon>
        <taxon>Insecta</taxon>
        <taxon>Pterygota</taxon>
        <taxon>Neoptera</taxon>
        <taxon>Paraneoptera</taxon>
        <taxon>Hemiptera</taxon>
        <taxon>Sternorrhyncha</taxon>
        <taxon>Aphidomorpha</taxon>
        <taxon>Aphidoidea</taxon>
        <taxon>Aphididae</taxon>
        <taxon>Lachninae</taxon>
        <taxon>Cinara</taxon>
    </lineage>
</organism>
<dbReference type="OrthoDB" id="10251605at2759"/>
<keyword evidence="3" id="KW-0206">Cytoskeleton</keyword>
<dbReference type="EMBL" id="CABPRJ010001963">
    <property type="protein sequence ID" value="VVC42586.1"/>
    <property type="molecule type" value="Genomic_DNA"/>
</dbReference>
<evidence type="ECO:0000256" key="2">
    <source>
        <dbReference type="ARBA" id="ARBA00022490"/>
    </source>
</evidence>
<evidence type="ECO:0000313" key="5">
    <source>
        <dbReference type="EMBL" id="VVC42586.1"/>
    </source>
</evidence>
<gene>
    <name evidence="5" type="ORF">CINCED_3A021854</name>
</gene>
<comment type="subcellular location">
    <subcellularLocation>
        <location evidence="1">Cytoplasm</location>
        <location evidence="1">Cytoskeleton</location>
    </subcellularLocation>
</comment>
<dbReference type="Proteomes" id="UP000325440">
    <property type="component" value="Unassembled WGS sequence"/>
</dbReference>
<proteinExistence type="predicted"/>
<dbReference type="InterPro" id="IPR028021">
    <property type="entry name" value="Katanin_C-terminal"/>
</dbReference>
<evidence type="ECO:0000313" key="6">
    <source>
        <dbReference type="Proteomes" id="UP000325440"/>
    </source>
</evidence>
<dbReference type="AlphaFoldDB" id="A0A5E4NJ03"/>
<feature type="non-terminal residue" evidence="5">
    <location>
        <position position="59"/>
    </location>
</feature>
<feature type="domain" description="Katanin p80 subunit C-terminal" evidence="4">
    <location>
        <begin position="19"/>
        <end position="59"/>
    </location>
</feature>
<evidence type="ECO:0000256" key="3">
    <source>
        <dbReference type="ARBA" id="ARBA00023212"/>
    </source>
</evidence>
<evidence type="ECO:0000259" key="4">
    <source>
        <dbReference type="Pfam" id="PF13925"/>
    </source>
</evidence>
<keyword evidence="6" id="KW-1185">Reference proteome</keyword>
<dbReference type="Pfam" id="PF13925">
    <property type="entry name" value="Katanin_con80"/>
    <property type="match status" value="1"/>
</dbReference>
<dbReference type="GO" id="GO:0005856">
    <property type="term" value="C:cytoskeleton"/>
    <property type="evidence" value="ECO:0007669"/>
    <property type="project" value="UniProtKB-SubCell"/>
</dbReference>